<dbReference type="SMART" id="SM00419">
    <property type="entry name" value="HTH_CRP"/>
    <property type="match status" value="1"/>
</dbReference>
<dbReference type="Gene3D" id="2.60.120.10">
    <property type="entry name" value="Jelly Rolls"/>
    <property type="match status" value="1"/>
</dbReference>
<keyword evidence="3" id="KW-0010">Activator</keyword>
<dbReference type="SUPFAM" id="SSF51206">
    <property type="entry name" value="cAMP-binding domain-like"/>
    <property type="match status" value="1"/>
</dbReference>
<evidence type="ECO:0000256" key="1">
    <source>
        <dbReference type="ARBA" id="ARBA00023015"/>
    </source>
</evidence>
<dbReference type="PRINTS" id="PR00034">
    <property type="entry name" value="HTHCRP"/>
</dbReference>
<dbReference type="InterPro" id="IPR014710">
    <property type="entry name" value="RmlC-like_jellyroll"/>
</dbReference>
<dbReference type="RefSeq" id="WP_183603010.1">
    <property type="nucleotide sequence ID" value="NZ_JACHXK010000015.1"/>
</dbReference>
<dbReference type="InterPro" id="IPR018490">
    <property type="entry name" value="cNMP-bd_dom_sf"/>
</dbReference>
<dbReference type="EMBL" id="JACHXK010000015">
    <property type="protein sequence ID" value="MBB3112899.1"/>
    <property type="molecule type" value="Genomic_DNA"/>
</dbReference>
<protein>
    <submittedName>
        <fullName evidence="7">CRP/FNR family transcriptional regulator</fullName>
    </submittedName>
</protein>
<comment type="caution">
    <text evidence="7">The sequence shown here is derived from an EMBL/GenBank/DDBJ whole genome shotgun (WGS) entry which is preliminary data.</text>
</comment>
<dbReference type="Pfam" id="PF13545">
    <property type="entry name" value="HTH_Crp_2"/>
    <property type="match status" value="1"/>
</dbReference>
<keyword evidence="2" id="KW-0238">DNA-binding</keyword>
<dbReference type="PROSITE" id="PS51063">
    <property type="entry name" value="HTH_CRP_2"/>
    <property type="match status" value="1"/>
</dbReference>
<keyword evidence="1" id="KW-0805">Transcription regulation</keyword>
<evidence type="ECO:0000313" key="7">
    <source>
        <dbReference type="EMBL" id="MBB3112899.1"/>
    </source>
</evidence>
<dbReference type="SMART" id="SM00100">
    <property type="entry name" value="cNMP"/>
    <property type="match status" value="1"/>
</dbReference>
<dbReference type="SUPFAM" id="SSF46785">
    <property type="entry name" value="Winged helix' DNA-binding domain"/>
    <property type="match status" value="1"/>
</dbReference>
<dbReference type="PROSITE" id="PS50042">
    <property type="entry name" value="CNMP_BINDING_3"/>
    <property type="match status" value="1"/>
</dbReference>
<evidence type="ECO:0000313" key="8">
    <source>
        <dbReference type="Proteomes" id="UP000570361"/>
    </source>
</evidence>
<evidence type="ECO:0000256" key="2">
    <source>
        <dbReference type="ARBA" id="ARBA00023125"/>
    </source>
</evidence>
<name>A0A7W5B2C9_9BACL</name>
<keyword evidence="8" id="KW-1185">Reference proteome</keyword>
<dbReference type="PANTHER" id="PTHR24567">
    <property type="entry name" value="CRP FAMILY TRANSCRIPTIONAL REGULATORY PROTEIN"/>
    <property type="match status" value="1"/>
</dbReference>
<evidence type="ECO:0000259" key="6">
    <source>
        <dbReference type="PROSITE" id="PS51063"/>
    </source>
</evidence>
<sequence>MVMFANLIKNVPFFEGYEQDEIQSVKPLFKKRKYSRGTLLFMEGDAGEECYVIETGLVKIYRIDESREITLALLDDGDYFGEMAMMQKGLTRSATAEVVEPSVIYSLNRRDFVHFMETNPKMCLKLLEETMERLRKANDQIYDLTFLDLKSRLVKAIIRLADEKGIEVEGGTQIPFKLTHQQLANMVGSIRESVSKLLQELQDEKIVTIKNKLITLHRQNL</sequence>
<reference evidence="7 8" key="1">
    <citation type="submission" date="2020-08" db="EMBL/GenBank/DDBJ databases">
        <title>Genomic Encyclopedia of Type Strains, Phase III (KMG-III): the genomes of soil and plant-associated and newly described type strains.</title>
        <authorList>
            <person name="Whitman W."/>
        </authorList>
    </citation>
    <scope>NUCLEOTIDE SEQUENCE [LARGE SCALE GENOMIC DNA]</scope>
    <source>
        <strain evidence="7 8">CECT 5862</strain>
    </source>
</reference>
<accession>A0A7W5B2C9</accession>
<dbReference type="GO" id="GO:0003700">
    <property type="term" value="F:DNA-binding transcription factor activity"/>
    <property type="evidence" value="ECO:0007669"/>
    <property type="project" value="TreeGrafter"/>
</dbReference>
<dbReference type="Pfam" id="PF00027">
    <property type="entry name" value="cNMP_binding"/>
    <property type="match status" value="1"/>
</dbReference>
<dbReference type="PANTHER" id="PTHR24567:SF74">
    <property type="entry name" value="HTH-TYPE TRANSCRIPTIONAL REGULATOR ARCR"/>
    <property type="match status" value="1"/>
</dbReference>
<dbReference type="PROSITE" id="PS00889">
    <property type="entry name" value="CNMP_BINDING_2"/>
    <property type="match status" value="1"/>
</dbReference>
<dbReference type="InterPro" id="IPR000595">
    <property type="entry name" value="cNMP-bd_dom"/>
</dbReference>
<dbReference type="InterPro" id="IPR012318">
    <property type="entry name" value="HTH_CRP"/>
</dbReference>
<feature type="domain" description="Cyclic nucleotide-binding" evidence="5">
    <location>
        <begin position="13"/>
        <end position="133"/>
    </location>
</feature>
<dbReference type="CDD" id="cd00038">
    <property type="entry name" value="CAP_ED"/>
    <property type="match status" value="1"/>
</dbReference>
<dbReference type="InterPro" id="IPR050397">
    <property type="entry name" value="Env_Response_Regulators"/>
</dbReference>
<dbReference type="InterPro" id="IPR036390">
    <property type="entry name" value="WH_DNA-bd_sf"/>
</dbReference>
<dbReference type="Proteomes" id="UP000570361">
    <property type="component" value="Unassembled WGS sequence"/>
</dbReference>
<dbReference type="InterPro" id="IPR036388">
    <property type="entry name" value="WH-like_DNA-bd_sf"/>
</dbReference>
<proteinExistence type="predicted"/>
<dbReference type="AlphaFoldDB" id="A0A7W5B2C9"/>
<evidence type="ECO:0000259" key="5">
    <source>
        <dbReference type="PROSITE" id="PS50042"/>
    </source>
</evidence>
<evidence type="ECO:0000256" key="4">
    <source>
        <dbReference type="ARBA" id="ARBA00023163"/>
    </source>
</evidence>
<dbReference type="GO" id="GO:0005829">
    <property type="term" value="C:cytosol"/>
    <property type="evidence" value="ECO:0007669"/>
    <property type="project" value="TreeGrafter"/>
</dbReference>
<feature type="domain" description="HTH crp-type" evidence="6">
    <location>
        <begin position="147"/>
        <end position="220"/>
    </location>
</feature>
<gene>
    <name evidence="7" type="ORF">FHS18_005001</name>
</gene>
<dbReference type="GO" id="GO:0003677">
    <property type="term" value="F:DNA binding"/>
    <property type="evidence" value="ECO:0007669"/>
    <property type="project" value="UniProtKB-KW"/>
</dbReference>
<organism evidence="7 8">
    <name type="scientific">Paenibacillus phyllosphaerae</name>
    <dbReference type="NCBI Taxonomy" id="274593"/>
    <lineage>
        <taxon>Bacteria</taxon>
        <taxon>Bacillati</taxon>
        <taxon>Bacillota</taxon>
        <taxon>Bacilli</taxon>
        <taxon>Bacillales</taxon>
        <taxon>Paenibacillaceae</taxon>
        <taxon>Paenibacillus</taxon>
    </lineage>
</organism>
<evidence type="ECO:0000256" key="3">
    <source>
        <dbReference type="ARBA" id="ARBA00023159"/>
    </source>
</evidence>
<keyword evidence="4" id="KW-0804">Transcription</keyword>
<dbReference type="Gene3D" id="1.10.10.10">
    <property type="entry name" value="Winged helix-like DNA-binding domain superfamily/Winged helix DNA-binding domain"/>
    <property type="match status" value="1"/>
</dbReference>
<dbReference type="InterPro" id="IPR018488">
    <property type="entry name" value="cNMP-bd_CS"/>
</dbReference>